<evidence type="ECO:0008006" key="3">
    <source>
        <dbReference type="Google" id="ProtNLM"/>
    </source>
</evidence>
<dbReference type="EMBL" id="JACCAA010000001">
    <property type="protein sequence ID" value="NYG57810.1"/>
    <property type="molecule type" value="Genomic_DNA"/>
</dbReference>
<protein>
    <recommendedName>
        <fullName evidence="3">Peptidase MA-like domain-containing protein</fullName>
    </recommendedName>
</protein>
<accession>A0A7Y9UVL4</accession>
<keyword evidence="2" id="KW-1185">Reference proteome</keyword>
<reference evidence="1 2" key="1">
    <citation type="submission" date="2020-07" db="EMBL/GenBank/DDBJ databases">
        <title>Sequencing the genomes of 1000 actinobacteria strains.</title>
        <authorList>
            <person name="Klenk H.-P."/>
        </authorList>
    </citation>
    <scope>NUCLEOTIDE SEQUENCE [LARGE SCALE GENOMIC DNA]</scope>
    <source>
        <strain evidence="1 2">DSM 23819</strain>
    </source>
</reference>
<evidence type="ECO:0000313" key="2">
    <source>
        <dbReference type="Proteomes" id="UP000540656"/>
    </source>
</evidence>
<dbReference type="Proteomes" id="UP000540656">
    <property type="component" value="Unassembled WGS sequence"/>
</dbReference>
<gene>
    <name evidence="1" type="ORF">BJ980_000733</name>
</gene>
<sequence length="406" mass="43910">MALLIGSLGLTGCGLGGPPPVATPVDGASALVEEVIEVLDARAEAIKAGRLEDYLRGINTTDAGFTVSQKQYYANLQQLPLGRFGYTVPKSSTPSTEGDTTTLLVLVRLQLDGYDAVPVTTPARFSFVRNTEGMLVLSAAHDRAWERRHDVDLAPWDLYPIRAEEESGVLGIFDEASVDAADEILDAVRDGAGQVQATVPFDWNGHVVVYALSSVDVLASLDNLPGGDPDALDGVAFPVRAGADSTKVASTRFMIHPRMIRRDEPLRDRLVRHELTHVAMGPRDDNVPIWLSEGLAEFVSVQPVPAYERMISRDALEAAQAGMTELPRDDSFNGAESSQNYGIAWYACEYIAATFGQDTLWRVFDEMRRAGGTSEARQDDVLREVLGVDSSEVAEAAGKKIIATFG</sequence>
<organism evidence="1 2">
    <name type="scientific">Nocardioides daedukensis</name>
    <dbReference type="NCBI Taxonomy" id="634462"/>
    <lineage>
        <taxon>Bacteria</taxon>
        <taxon>Bacillati</taxon>
        <taxon>Actinomycetota</taxon>
        <taxon>Actinomycetes</taxon>
        <taxon>Propionibacteriales</taxon>
        <taxon>Nocardioidaceae</taxon>
        <taxon>Nocardioides</taxon>
    </lineage>
</organism>
<name>A0A7Y9UVL4_9ACTN</name>
<evidence type="ECO:0000313" key="1">
    <source>
        <dbReference type="EMBL" id="NYG57810.1"/>
    </source>
</evidence>
<comment type="caution">
    <text evidence="1">The sequence shown here is derived from an EMBL/GenBank/DDBJ whole genome shotgun (WGS) entry which is preliminary data.</text>
</comment>
<proteinExistence type="predicted"/>
<dbReference type="AlphaFoldDB" id="A0A7Y9UVL4"/>